<feature type="non-terminal residue" evidence="17">
    <location>
        <position position="1"/>
    </location>
</feature>
<dbReference type="Gene3D" id="2.60.120.10">
    <property type="entry name" value="Jelly Rolls"/>
    <property type="match status" value="1"/>
</dbReference>
<dbReference type="Gene3D" id="1.10.1200.260">
    <property type="match status" value="1"/>
</dbReference>
<feature type="transmembrane region" description="Helical" evidence="15">
    <location>
        <begin position="43"/>
        <end position="66"/>
    </location>
</feature>
<evidence type="ECO:0000256" key="1">
    <source>
        <dbReference type="ARBA" id="ARBA00004651"/>
    </source>
</evidence>
<dbReference type="InterPro" id="IPR050818">
    <property type="entry name" value="KCNH_animal-type"/>
</dbReference>
<keyword evidence="8" id="KW-0630">Potassium</keyword>
<reference evidence="17 18" key="1">
    <citation type="submission" date="2022-05" db="EMBL/GenBank/DDBJ databases">
        <authorList>
            <consortium name="Genoscope - CEA"/>
            <person name="William W."/>
        </authorList>
    </citation>
    <scope>NUCLEOTIDE SEQUENCE [LARGE SCALE GENOMIC DNA]</scope>
</reference>
<evidence type="ECO:0000256" key="12">
    <source>
        <dbReference type="ARBA" id="ARBA00023303"/>
    </source>
</evidence>
<evidence type="ECO:0000256" key="2">
    <source>
        <dbReference type="ARBA" id="ARBA00022448"/>
    </source>
</evidence>
<feature type="region of interest" description="Disordered" evidence="14">
    <location>
        <begin position="723"/>
        <end position="742"/>
    </location>
</feature>
<feature type="transmembrane region" description="Helical" evidence="15">
    <location>
        <begin position="111"/>
        <end position="131"/>
    </location>
</feature>
<gene>
    <name evidence="17" type="ORF">PEVE_00028244</name>
</gene>
<sequence>YEPVCLPGFRPSDTKIMAAFKRWRSKYKRYKSQIPAQMRNRIILHYGLFKITWDWVILIMVLYTAIEVPFVSAFVLTPKPDDEQFGDNATSKNADSSLGYFESIKRRNPEAYPLLYTDLIIDFLFMIDILMNFRTTYVKEGEVLITNPWKIAVHYLKTYFVVDLVAAIPWDLLASFNSGTEENTMLFSLLKTARLLRLFRAARKLDRNYEYMTSLLFLMIMFFMLVAHWLACIWYAIGKEEAAKYDGLSWLSILKYQMDVPVAEENDDSSAMISLRTRYLTSLYYVMTLCTTVGFGNVSANTDAERIFSICCMLMGAVMHAAIFGNVTAIIHGQYSSNFRYRKESLQINEFVRYFKIKNPLARRLRDYSRHTWSQTKGTDMAKVMEKFPDGLQYEIHLHMHLTVLSDSFLFNCFDDSCLRALAKKMHRHHHLPGHQILHEGDDIDSVHLVRRGKIDIMVHNKQCGTIREGDAYGASLRQISSRPRAKVALRASTCVDCHVIKLKDLHDVLLSYPADLRTQLLETMDAAHQNDLYDEDLTNGNIYEANKNGSKPGAKRKNTCTHKKNRLISDQQYEMKPMLGVRSSKLIEKAPSLGSRERVGNGDLKKYKSISSVDNSTELAGRFINVTQLADLGATVNDENEQIIELTVEEEENAGEGDLREEAPQHKLSVAKSICADCKTQFQHDQTEDLEERMEKMTLNMKRLESRMETLIALLERSGIPNTSAGQERDSCQFRERTTSV</sequence>
<dbReference type="CDD" id="cd00038">
    <property type="entry name" value="CAP_ED"/>
    <property type="match status" value="1"/>
</dbReference>
<keyword evidence="18" id="KW-1185">Reference proteome</keyword>
<comment type="subcellular location">
    <subcellularLocation>
        <location evidence="1">Cell membrane</location>
        <topology evidence="1">Multi-pass membrane protein</topology>
    </subcellularLocation>
</comment>
<evidence type="ECO:0000256" key="9">
    <source>
        <dbReference type="ARBA" id="ARBA00022989"/>
    </source>
</evidence>
<evidence type="ECO:0000256" key="7">
    <source>
        <dbReference type="ARBA" id="ARBA00022882"/>
    </source>
</evidence>
<keyword evidence="10" id="KW-0406">Ion transport</keyword>
<evidence type="ECO:0000256" key="10">
    <source>
        <dbReference type="ARBA" id="ARBA00023065"/>
    </source>
</evidence>
<dbReference type="PANTHER" id="PTHR10217:SF548">
    <property type="entry name" value="GH12235P"/>
    <property type="match status" value="1"/>
</dbReference>
<name>A0ABN8MC73_9CNID</name>
<dbReference type="InterPro" id="IPR003967">
    <property type="entry name" value="K_chnl_volt-dep_ERG"/>
</dbReference>
<evidence type="ECO:0000256" key="14">
    <source>
        <dbReference type="SAM" id="MobiDB-lite"/>
    </source>
</evidence>
<proteinExistence type="predicted"/>
<dbReference type="PROSITE" id="PS00028">
    <property type="entry name" value="ZINC_FINGER_C2H2_1"/>
    <property type="match status" value="1"/>
</dbReference>
<dbReference type="PRINTS" id="PR01470">
    <property type="entry name" value="ERGCHANNEL"/>
</dbReference>
<keyword evidence="4" id="KW-0633">Potassium transport</keyword>
<keyword evidence="11 15" id="KW-0472">Membrane</keyword>
<keyword evidence="3" id="KW-1003">Cell membrane</keyword>
<dbReference type="InterPro" id="IPR005821">
    <property type="entry name" value="Ion_trans_dom"/>
</dbReference>
<feature type="coiled-coil region" evidence="13">
    <location>
        <begin position="688"/>
        <end position="715"/>
    </location>
</feature>
<dbReference type="InterPro" id="IPR000595">
    <property type="entry name" value="cNMP-bd_dom"/>
</dbReference>
<evidence type="ECO:0000256" key="13">
    <source>
        <dbReference type="SAM" id="Coils"/>
    </source>
</evidence>
<evidence type="ECO:0000256" key="15">
    <source>
        <dbReference type="SAM" id="Phobius"/>
    </source>
</evidence>
<feature type="transmembrane region" description="Helical" evidence="15">
    <location>
        <begin position="307"/>
        <end position="331"/>
    </location>
</feature>
<keyword evidence="5 15" id="KW-0812">Transmembrane</keyword>
<evidence type="ECO:0000256" key="4">
    <source>
        <dbReference type="ARBA" id="ARBA00022538"/>
    </source>
</evidence>
<dbReference type="InterPro" id="IPR003938">
    <property type="entry name" value="K_chnl_volt-dep_EAG/ELK/ERG"/>
</dbReference>
<evidence type="ECO:0000256" key="6">
    <source>
        <dbReference type="ARBA" id="ARBA00022826"/>
    </source>
</evidence>
<dbReference type="Gene3D" id="1.10.287.70">
    <property type="match status" value="1"/>
</dbReference>
<accession>A0ABN8MC73</accession>
<dbReference type="SUPFAM" id="SSF81324">
    <property type="entry name" value="Voltage-gated potassium channels"/>
    <property type="match status" value="1"/>
</dbReference>
<comment type="caution">
    <text evidence="17">The sequence shown here is derived from an EMBL/GenBank/DDBJ whole genome shotgun (WGS) entry which is preliminary data.</text>
</comment>
<keyword evidence="12" id="KW-0407">Ion channel</keyword>
<keyword evidence="6" id="KW-0631">Potassium channel</keyword>
<dbReference type="EMBL" id="CALNXI010000391">
    <property type="protein sequence ID" value="CAH3026158.1"/>
    <property type="molecule type" value="Genomic_DNA"/>
</dbReference>
<feature type="compositionally biased region" description="Basic and acidic residues" evidence="14">
    <location>
        <begin position="728"/>
        <end position="742"/>
    </location>
</feature>
<evidence type="ECO:0000256" key="8">
    <source>
        <dbReference type="ARBA" id="ARBA00022958"/>
    </source>
</evidence>
<evidence type="ECO:0000256" key="3">
    <source>
        <dbReference type="ARBA" id="ARBA00022475"/>
    </source>
</evidence>
<dbReference type="SUPFAM" id="SSF51206">
    <property type="entry name" value="cAMP-binding domain-like"/>
    <property type="match status" value="1"/>
</dbReference>
<organism evidence="17 18">
    <name type="scientific">Porites evermanni</name>
    <dbReference type="NCBI Taxonomy" id="104178"/>
    <lineage>
        <taxon>Eukaryota</taxon>
        <taxon>Metazoa</taxon>
        <taxon>Cnidaria</taxon>
        <taxon>Anthozoa</taxon>
        <taxon>Hexacorallia</taxon>
        <taxon>Scleractinia</taxon>
        <taxon>Fungiina</taxon>
        <taxon>Poritidae</taxon>
        <taxon>Porites</taxon>
    </lineage>
</organism>
<dbReference type="InterPro" id="IPR014710">
    <property type="entry name" value="RmlC-like_jellyroll"/>
</dbReference>
<dbReference type="PROSITE" id="PS50042">
    <property type="entry name" value="CNMP_BINDING_3"/>
    <property type="match status" value="1"/>
</dbReference>
<evidence type="ECO:0000256" key="11">
    <source>
        <dbReference type="ARBA" id="ARBA00023136"/>
    </source>
</evidence>
<dbReference type="Pfam" id="PF00520">
    <property type="entry name" value="Ion_trans"/>
    <property type="match status" value="1"/>
</dbReference>
<evidence type="ECO:0000313" key="18">
    <source>
        <dbReference type="Proteomes" id="UP001159427"/>
    </source>
</evidence>
<feature type="domain" description="Cyclic nucleotide-binding" evidence="16">
    <location>
        <begin position="410"/>
        <end position="486"/>
    </location>
</feature>
<keyword evidence="2" id="KW-0813">Transport</keyword>
<dbReference type="PANTHER" id="PTHR10217">
    <property type="entry name" value="VOLTAGE AND LIGAND GATED POTASSIUM CHANNEL"/>
    <property type="match status" value="1"/>
</dbReference>
<feature type="transmembrane region" description="Helical" evidence="15">
    <location>
        <begin position="282"/>
        <end position="300"/>
    </location>
</feature>
<dbReference type="InterPro" id="IPR013087">
    <property type="entry name" value="Znf_C2H2_type"/>
</dbReference>
<evidence type="ECO:0000259" key="16">
    <source>
        <dbReference type="PROSITE" id="PS50042"/>
    </source>
</evidence>
<keyword evidence="9 15" id="KW-1133">Transmembrane helix</keyword>
<evidence type="ECO:0000256" key="5">
    <source>
        <dbReference type="ARBA" id="ARBA00022692"/>
    </source>
</evidence>
<feature type="transmembrane region" description="Helical" evidence="15">
    <location>
        <begin position="215"/>
        <end position="237"/>
    </location>
</feature>
<dbReference type="InterPro" id="IPR018490">
    <property type="entry name" value="cNMP-bd_dom_sf"/>
</dbReference>
<protein>
    <recommendedName>
        <fullName evidence="16">Cyclic nucleotide-binding domain-containing protein</fullName>
    </recommendedName>
</protein>
<dbReference type="Proteomes" id="UP001159427">
    <property type="component" value="Unassembled WGS sequence"/>
</dbReference>
<keyword evidence="7" id="KW-0851">Voltage-gated channel</keyword>
<dbReference type="PRINTS" id="PR01463">
    <property type="entry name" value="EAGCHANLFMLY"/>
</dbReference>
<keyword evidence="13" id="KW-0175">Coiled coil</keyword>
<evidence type="ECO:0000313" key="17">
    <source>
        <dbReference type="EMBL" id="CAH3026158.1"/>
    </source>
</evidence>
<dbReference type="SMART" id="SM00100">
    <property type="entry name" value="cNMP"/>
    <property type="match status" value="1"/>
</dbReference>